<sequence>MFDIAPDFVKRLQEGYLQDPAWKHALNAIKRNNKLGDNAAELPFELYKGLLWKTGGPFPRLCIPNSRVTEVLSSIRDGNHRGFDAPQFEHKNTRSSVTGKAPNEIKKGFTPLAVSDVIAGRQPRVDVDLPTARIEAHDAIAIAAMSVKHYYDRTHTARFFNIGDRHRDSSVENTGNRSPGHSKCSSESVDLHTSSNSHHNGKYAMSSVSIISSQLGWIHSAENYLAYHQFEPKTTKSKRSKDLEHRKTEHSTWYNTKI</sequence>
<dbReference type="EMBL" id="JAULSW010000012">
    <property type="protein sequence ID" value="KAK3366469.1"/>
    <property type="molecule type" value="Genomic_DNA"/>
</dbReference>
<evidence type="ECO:0000256" key="1">
    <source>
        <dbReference type="SAM" id="MobiDB-lite"/>
    </source>
</evidence>
<reference evidence="2" key="1">
    <citation type="journal article" date="2023" name="Mol. Phylogenet. Evol.">
        <title>Genome-scale phylogeny and comparative genomics of the fungal order Sordariales.</title>
        <authorList>
            <person name="Hensen N."/>
            <person name="Bonometti L."/>
            <person name="Westerberg I."/>
            <person name="Brannstrom I.O."/>
            <person name="Guillou S."/>
            <person name="Cros-Aarteil S."/>
            <person name="Calhoun S."/>
            <person name="Haridas S."/>
            <person name="Kuo A."/>
            <person name="Mondo S."/>
            <person name="Pangilinan J."/>
            <person name="Riley R."/>
            <person name="LaButti K."/>
            <person name="Andreopoulos B."/>
            <person name="Lipzen A."/>
            <person name="Chen C."/>
            <person name="Yan M."/>
            <person name="Daum C."/>
            <person name="Ng V."/>
            <person name="Clum A."/>
            <person name="Steindorff A."/>
            <person name="Ohm R.A."/>
            <person name="Martin F."/>
            <person name="Silar P."/>
            <person name="Natvig D.O."/>
            <person name="Lalanne C."/>
            <person name="Gautier V."/>
            <person name="Ament-Velasquez S.L."/>
            <person name="Kruys A."/>
            <person name="Hutchinson M.I."/>
            <person name="Powell A.J."/>
            <person name="Barry K."/>
            <person name="Miller A.N."/>
            <person name="Grigoriev I.V."/>
            <person name="Debuchy R."/>
            <person name="Gladieux P."/>
            <person name="Hiltunen Thoren M."/>
            <person name="Johannesson H."/>
        </authorList>
    </citation>
    <scope>NUCLEOTIDE SEQUENCE</scope>
    <source>
        <strain evidence="2">CBS 232.78</strain>
    </source>
</reference>
<reference evidence="2" key="2">
    <citation type="submission" date="2023-06" db="EMBL/GenBank/DDBJ databases">
        <authorList>
            <consortium name="Lawrence Berkeley National Laboratory"/>
            <person name="Haridas S."/>
            <person name="Hensen N."/>
            <person name="Bonometti L."/>
            <person name="Westerberg I."/>
            <person name="Brannstrom I.O."/>
            <person name="Guillou S."/>
            <person name="Cros-Aarteil S."/>
            <person name="Calhoun S."/>
            <person name="Kuo A."/>
            <person name="Mondo S."/>
            <person name="Pangilinan J."/>
            <person name="Riley R."/>
            <person name="LaButti K."/>
            <person name="Andreopoulos B."/>
            <person name="Lipzen A."/>
            <person name="Chen C."/>
            <person name="Yanf M."/>
            <person name="Daum C."/>
            <person name="Ng V."/>
            <person name="Clum A."/>
            <person name="Steindorff A."/>
            <person name="Ohm R."/>
            <person name="Martin F."/>
            <person name="Silar P."/>
            <person name="Natvig D."/>
            <person name="Lalanne C."/>
            <person name="Gautier V."/>
            <person name="Ament-velasquez S.L."/>
            <person name="Kruys A."/>
            <person name="Hutchinson M.I."/>
            <person name="Powell A.J."/>
            <person name="Barry K."/>
            <person name="Miller A.N."/>
            <person name="Grigoriev I.V."/>
            <person name="Debuchy R."/>
            <person name="Gladieux P."/>
            <person name="Thoren M.H."/>
            <person name="Johannesson H."/>
        </authorList>
    </citation>
    <scope>NUCLEOTIDE SEQUENCE</scope>
    <source>
        <strain evidence="2">CBS 232.78</strain>
    </source>
</reference>
<feature type="region of interest" description="Disordered" evidence="1">
    <location>
        <begin position="82"/>
        <end position="104"/>
    </location>
</feature>
<accession>A0AAE0JY58</accession>
<dbReference type="AlphaFoldDB" id="A0AAE0JY58"/>
<feature type="compositionally biased region" description="Basic and acidic residues" evidence="1">
    <location>
        <begin position="235"/>
        <end position="250"/>
    </location>
</feature>
<dbReference type="Proteomes" id="UP001285441">
    <property type="component" value="Unassembled WGS sequence"/>
</dbReference>
<feature type="compositionally biased region" description="Basic and acidic residues" evidence="1">
    <location>
        <begin position="82"/>
        <end position="92"/>
    </location>
</feature>
<keyword evidence="3" id="KW-1185">Reference proteome</keyword>
<gene>
    <name evidence="2" type="ORF">B0H63DRAFT_456169</name>
</gene>
<evidence type="ECO:0000313" key="2">
    <source>
        <dbReference type="EMBL" id="KAK3366469.1"/>
    </source>
</evidence>
<name>A0AAE0JY58_9PEZI</name>
<protein>
    <submittedName>
        <fullName evidence="2">Uncharacterized protein</fullName>
    </submittedName>
</protein>
<feature type="region of interest" description="Disordered" evidence="1">
    <location>
        <begin position="235"/>
        <end position="258"/>
    </location>
</feature>
<evidence type="ECO:0000313" key="3">
    <source>
        <dbReference type="Proteomes" id="UP001285441"/>
    </source>
</evidence>
<proteinExistence type="predicted"/>
<feature type="compositionally biased region" description="Polar residues" evidence="1">
    <location>
        <begin position="171"/>
        <end position="197"/>
    </location>
</feature>
<feature type="region of interest" description="Disordered" evidence="1">
    <location>
        <begin position="166"/>
        <end position="197"/>
    </location>
</feature>
<comment type="caution">
    <text evidence="2">The sequence shown here is derived from an EMBL/GenBank/DDBJ whole genome shotgun (WGS) entry which is preliminary data.</text>
</comment>
<organism evidence="2 3">
    <name type="scientific">Podospora didyma</name>
    <dbReference type="NCBI Taxonomy" id="330526"/>
    <lineage>
        <taxon>Eukaryota</taxon>
        <taxon>Fungi</taxon>
        <taxon>Dikarya</taxon>
        <taxon>Ascomycota</taxon>
        <taxon>Pezizomycotina</taxon>
        <taxon>Sordariomycetes</taxon>
        <taxon>Sordariomycetidae</taxon>
        <taxon>Sordariales</taxon>
        <taxon>Podosporaceae</taxon>
        <taxon>Podospora</taxon>
    </lineage>
</organism>